<reference evidence="13 15" key="2">
    <citation type="submission" date="2018-06" db="EMBL/GenBank/DDBJ databases">
        <authorList>
            <consortium name="Pathogen Informatics"/>
            <person name="Doyle S."/>
        </authorList>
    </citation>
    <scope>NUCLEOTIDE SEQUENCE [LARGE SCALE GENOMIC DNA]</scope>
    <source>
        <strain evidence="13 15">NCTC10293</strain>
    </source>
</reference>
<protein>
    <recommendedName>
        <fullName evidence="10">Probable lipid II flippase MurJ</fullName>
    </recommendedName>
</protein>
<dbReference type="GO" id="GO:0034204">
    <property type="term" value="P:lipid translocation"/>
    <property type="evidence" value="ECO:0007669"/>
    <property type="project" value="TreeGrafter"/>
</dbReference>
<feature type="transmembrane region" description="Helical" evidence="10">
    <location>
        <begin position="282"/>
        <end position="300"/>
    </location>
</feature>
<dbReference type="GO" id="GO:0015648">
    <property type="term" value="F:lipid-linked peptidoglycan transporter activity"/>
    <property type="evidence" value="ECO:0007669"/>
    <property type="project" value="UniProtKB-UniRule"/>
</dbReference>
<feature type="transmembrane region" description="Helical" evidence="10">
    <location>
        <begin position="7"/>
        <end position="23"/>
    </location>
</feature>
<comment type="function">
    <text evidence="8 10 11">Involved in peptidoglycan biosynthesis. Transports lipid-linked peptidoglycan precursors from the inner to the outer leaflet of the cytoplasmic membrane.</text>
</comment>
<proteinExistence type="inferred from homology"/>
<dbReference type="STRING" id="34060.B0181_01235"/>
<evidence type="ECO:0000313" key="15">
    <source>
        <dbReference type="Proteomes" id="UP000255279"/>
    </source>
</evidence>
<dbReference type="UniPathway" id="UPA00219"/>
<keyword evidence="10 11" id="KW-0813">Transport</keyword>
<dbReference type="GO" id="GO:0071555">
    <property type="term" value="P:cell wall organization"/>
    <property type="evidence" value="ECO:0007669"/>
    <property type="project" value="UniProtKB-UniRule"/>
</dbReference>
<comment type="subcellular location">
    <subcellularLocation>
        <location evidence="10">Cell inner membrane</location>
        <topology evidence="10">Multi-pass membrane protein</topology>
    </subcellularLocation>
    <subcellularLocation>
        <location evidence="1">Cell membrane</location>
        <topology evidence="1">Multi-pass membrane protein</topology>
    </subcellularLocation>
</comment>
<keyword evidence="10" id="KW-0997">Cell inner membrane</keyword>
<dbReference type="EMBL" id="UGQE01000004">
    <property type="protein sequence ID" value="STZ14177.1"/>
    <property type="molecule type" value="Genomic_DNA"/>
</dbReference>
<organism evidence="12 14">
    <name type="scientific">Moraxella caviae</name>
    <dbReference type="NCBI Taxonomy" id="34060"/>
    <lineage>
        <taxon>Bacteria</taxon>
        <taxon>Pseudomonadati</taxon>
        <taxon>Pseudomonadota</taxon>
        <taxon>Gammaproteobacteria</taxon>
        <taxon>Moraxellales</taxon>
        <taxon>Moraxellaceae</taxon>
        <taxon>Moraxella</taxon>
    </lineage>
</organism>
<evidence type="ECO:0000256" key="9">
    <source>
        <dbReference type="ARBA" id="ARBA00061532"/>
    </source>
</evidence>
<keyword evidence="7 10" id="KW-0472">Membrane</keyword>
<keyword evidence="4 10" id="KW-0133">Cell shape</keyword>
<evidence type="ECO:0000256" key="2">
    <source>
        <dbReference type="ARBA" id="ARBA00022475"/>
    </source>
</evidence>
<evidence type="ECO:0000256" key="1">
    <source>
        <dbReference type="ARBA" id="ARBA00004651"/>
    </source>
</evidence>
<dbReference type="Proteomes" id="UP000190435">
    <property type="component" value="Unassembled WGS sequence"/>
</dbReference>
<feature type="transmembrane region" description="Helical" evidence="10">
    <location>
        <begin position="422"/>
        <end position="442"/>
    </location>
</feature>
<evidence type="ECO:0000256" key="8">
    <source>
        <dbReference type="ARBA" id="ARBA00060041"/>
    </source>
</evidence>
<dbReference type="GO" id="GO:0009252">
    <property type="term" value="P:peptidoglycan biosynthetic process"/>
    <property type="evidence" value="ECO:0007669"/>
    <property type="project" value="UniProtKB-UniRule"/>
</dbReference>
<dbReference type="HAMAP" id="MF_02078">
    <property type="entry name" value="MurJ_MviN"/>
    <property type="match status" value="1"/>
</dbReference>
<feature type="transmembrane region" description="Helical" evidence="10">
    <location>
        <begin position="255"/>
        <end position="276"/>
    </location>
</feature>
<gene>
    <name evidence="10 13" type="primary">murJ</name>
    <name evidence="12" type="ORF">B0181_01235</name>
    <name evidence="13" type="ORF">NCTC10293_01767</name>
</gene>
<evidence type="ECO:0000256" key="3">
    <source>
        <dbReference type="ARBA" id="ARBA00022692"/>
    </source>
</evidence>
<dbReference type="PRINTS" id="PR01806">
    <property type="entry name" value="VIRFACTRMVIN"/>
</dbReference>
<evidence type="ECO:0000313" key="13">
    <source>
        <dbReference type="EMBL" id="STZ14177.1"/>
    </source>
</evidence>
<evidence type="ECO:0000256" key="7">
    <source>
        <dbReference type="ARBA" id="ARBA00023136"/>
    </source>
</evidence>
<feature type="transmembrane region" description="Helical" evidence="10">
    <location>
        <begin position="93"/>
        <end position="117"/>
    </location>
</feature>
<evidence type="ECO:0000313" key="12">
    <source>
        <dbReference type="EMBL" id="OOR92787.1"/>
    </source>
</evidence>
<feature type="transmembrane region" description="Helical" evidence="10">
    <location>
        <begin position="137"/>
        <end position="157"/>
    </location>
</feature>
<evidence type="ECO:0000256" key="10">
    <source>
        <dbReference type="HAMAP-Rule" id="MF_02078"/>
    </source>
</evidence>
<evidence type="ECO:0000256" key="6">
    <source>
        <dbReference type="ARBA" id="ARBA00022989"/>
    </source>
</evidence>
<dbReference type="CDD" id="cd13123">
    <property type="entry name" value="MATE_MurJ_like"/>
    <property type="match status" value="1"/>
</dbReference>
<evidence type="ECO:0000256" key="5">
    <source>
        <dbReference type="ARBA" id="ARBA00022984"/>
    </source>
</evidence>
<comment type="pathway">
    <text evidence="10">Cell wall biogenesis; peptidoglycan biosynthesis.</text>
</comment>
<reference evidence="12 14" key="1">
    <citation type="submission" date="2017-02" db="EMBL/GenBank/DDBJ databases">
        <title>Draft genome sequence of Moraxella caviae CCUG 355 type strain.</title>
        <authorList>
            <person name="Engstrom-Jakobsson H."/>
            <person name="Salva-Serra F."/>
            <person name="Thorell K."/>
            <person name="Gonzales-Siles L."/>
            <person name="Karlsson R."/>
            <person name="Boulund F."/>
            <person name="Engstrand L."/>
            <person name="Moore E."/>
        </authorList>
    </citation>
    <scope>NUCLEOTIDE SEQUENCE [LARGE SCALE GENOMIC DNA]</scope>
    <source>
        <strain evidence="12 14">CCUG 355</strain>
    </source>
</reference>
<dbReference type="PANTHER" id="PTHR47019:SF1">
    <property type="entry name" value="LIPID II FLIPPASE MURJ"/>
    <property type="match status" value="1"/>
</dbReference>
<feature type="transmembrane region" description="Helical" evidence="10">
    <location>
        <begin position="321"/>
        <end position="345"/>
    </location>
</feature>
<feature type="transmembrane region" description="Helical" evidence="10">
    <location>
        <begin position="492"/>
        <end position="513"/>
    </location>
</feature>
<name>A0A1T0AAN6_9GAMM</name>
<evidence type="ECO:0000256" key="11">
    <source>
        <dbReference type="PIRNR" id="PIRNR002869"/>
    </source>
</evidence>
<evidence type="ECO:0000313" key="14">
    <source>
        <dbReference type="Proteomes" id="UP000190435"/>
    </source>
</evidence>
<dbReference type="InterPro" id="IPR004268">
    <property type="entry name" value="MurJ"/>
</dbReference>
<dbReference type="PIRSF" id="PIRSF002869">
    <property type="entry name" value="MviN"/>
    <property type="match status" value="1"/>
</dbReference>
<dbReference type="RefSeq" id="WP_078275679.1">
    <property type="nucleotide sequence ID" value="NZ_CAACXO010000045.1"/>
</dbReference>
<keyword evidence="6 10" id="KW-1133">Transmembrane helix</keyword>
<keyword evidence="14" id="KW-1185">Reference proteome</keyword>
<keyword evidence="2 10" id="KW-1003">Cell membrane</keyword>
<dbReference type="OrthoDB" id="9816572at2"/>
<keyword evidence="3 10" id="KW-0812">Transmembrane</keyword>
<feature type="transmembrane region" description="Helical" evidence="10">
    <location>
        <begin position="29"/>
        <end position="48"/>
    </location>
</feature>
<dbReference type="EMBL" id="MUXU01000010">
    <property type="protein sequence ID" value="OOR92787.1"/>
    <property type="molecule type" value="Genomic_DNA"/>
</dbReference>
<dbReference type="GO" id="GO:0005886">
    <property type="term" value="C:plasma membrane"/>
    <property type="evidence" value="ECO:0007669"/>
    <property type="project" value="UniProtKB-SubCell"/>
</dbReference>
<dbReference type="PANTHER" id="PTHR47019">
    <property type="entry name" value="LIPID II FLIPPASE MURJ"/>
    <property type="match status" value="1"/>
</dbReference>
<keyword evidence="10 11" id="KW-0961">Cell wall biogenesis/degradation</keyword>
<dbReference type="GO" id="GO:0008360">
    <property type="term" value="P:regulation of cell shape"/>
    <property type="evidence" value="ECO:0007669"/>
    <property type="project" value="UniProtKB-UniRule"/>
</dbReference>
<keyword evidence="5 10" id="KW-0573">Peptidoglycan synthesis</keyword>
<sequence>MAKSRLFRSTLIVSAMTMLSRVLGLVRDVVLMGVFGAGGLMDAFLVAFKIPNFLRRLFAEGAFSQAFVPVLSEYKEKRTLDAVQVLISRVCGVLSLVLLVLTVAVIALAPFVVSVFAPGFNDDAAKFSAATELLRLTFPYLFFISLTAFLGSILQSYGRFAAPAFAPVLLNVCMIGGALFAMPLFEAGVIGAPIMALGWAVAISGVLQLAIQLPELYRQKLLIAPKVDFRHEGVQRILKLMMPAIFGVSVTQINLLLNTVFASLMIGGSVSWLYAAERLSELPLGLIGVAIGTVILPSLSASRANARDDEFRLTLDWAARLIVLVGLPASLAMFALSDVLMNALFVRGEFSTHDAAMSGLALKSMAGGILGFMLIKIFAPAFFAGQDTKTPVKIGIVSVFANMIFSVIFIGLFYLANLPLHGGLALAATGASFVNAGLLYYFLHTRGIFRFGAHWRRMGAQFAIAAAAMMASLYIALPYYPAEGEMWHKISILLGLCMLGAAVYAVVLLATGFRPRQLKPSWSGQ</sequence>
<feature type="transmembrane region" description="Helical" evidence="10">
    <location>
        <begin position="396"/>
        <end position="416"/>
    </location>
</feature>
<accession>A0A1T0AAN6</accession>
<evidence type="ECO:0000256" key="4">
    <source>
        <dbReference type="ARBA" id="ARBA00022960"/>
    </source>
</evidence>
<dbReference type="NCBIfam" id="TIGR01695">
    <property type="entry name" value="murJ_mviN"/>
    <property type="match status" value="1"/>
</dbReference>
<dbReference type="InterPro" id="IPR051050">
    <property type="entry name" value="Lipid_II_flippase_MurJ/MviN"/>
</dbReference>
<comment type="similarity">
    <text evidence="9 10 11">Belongs to the MurJ/MviN family.</text>
</comment>
<feature type="transmembrane region" description="Helical" evidence="10">
    <location>
        <begin position="190"/>
        <end position="211"/>
    </location>
</feature>
<dbReference type="Pfam" id="PF03023">
    <property type="entry name" value="MurJ"/>
    <property type="match status" value="1"/>
</dbReference>
<feature type="transmembrane region" description="Helical" evidence="10">
    <location>
        <begin position="462"/>
        <end position="480"/>
    </location>
</feature>
<dbReference type="Proteomes" id="UP000255279">
    <property type="component" value="Unassembled WGS sequence"/>
</dbReference>
<feature type="transmembrane region" description="Helical" evidence="10">
    <location>
        <begin position="164"/>
        <end position="184"/>
    </location>
</feature>
<dbReference type="AlphaFoldDB" id="A0A1T0AAN6"/>
<feature type="transmembrane region" description="Helical" evidence="10">
    <location>
        <begin position="365"/>
        <end position="384"/>
    </location>
</feature>